<evidence type="ECO:0000313" key="2">
    <source>
        <dbReference type="EMBL" id="NWE16704.1"/>
    </source>
</evidence>
<keyword evidence="2" id="KW-0808">Transferase</keyword>
<sequence length="260" mass="28398">MHLTAACDLATLYHQTDEHFFAAVCPLHRRYSAGVNAYFIDVDPVPWNLLIIRVGSAVLDEAMVEPLALIRRTSLGIRVVIHDDQVEGLQEALTGLSFVALDRTTAMVLDLSTFTPLVSGSHLQINLTRHLSDWAGPVGNAFRLTEDAIANYQARHQRALDSDESLYHFTLSVNAIVVCSLTLSMCDGLARLNDIGTDIADRGKGYATQLIHTALAHAQTLGARRCFLEAAPEGVSLYRKLGFKGLFGNQAFVRGPVVQA</sequence>
<gene>
    <name evidence="2" type="ORF">HX822_27495</name>
</gene>
<comment type="caution">
    <text evidence="2">The sequence shown here is derived from an EMBL/GenBank/DDBJ whole genome shotgun (WGS) entry which is preliminary data.</text>
</comment>
<accession>A0A7Y8EL68</accession>
<dbReference type="InterPro" id="IPR016181">
    <property type="entry name" value="Acyl_CoA_acyltransferase"/>
</dbReference>
<dbReference type="SUPFAM" id="SSF55729">
    <property type="entry name" value="Acyl-CoA N-acyltransferases (Nat)"/>
    <property type="match status" value="1"/>
</dbReference>
<dbReference type="AlphaFoldDB" id="A0A7Y8EL68"/>
<dbReference type="CDD" id="cd04301">
    <property type="entry name" value="NAT_SF"/>
    <property type="match status" value="1"/>
</dbReference>
<dbReference type="GO" id="GO:0016747">
    <property type="term" value="F:acyltransferase activity, transferring groups other than amino-acyl groups"/>
    <property type="evidence" value="ECO:0007669"/>
    <property type="project" value="InterPro"/>
</dbReference>
<organism evidence="2 3">
    <name type="scientific">Pseudomonas yamanorum</name>
    <dbReference type="NCBI Taxonomy" id="515393"/>
    <lineage>
        <taxon>Bacteria</taxon>
        <taxon>Pseudomonadati</taxon>
        <taxon>Pseudomonadota</taxon>
        <taxon>Gammaproteobacteria</taxon>
        <taxon>Pseudomonadales</taxon>
        <taxon>Pseudomonadaceae</taxon>
        <taxon>Pseudomonas</taxon>
    </lineage>
</organism>
<dbReference type="PROSITE" id="PS51186">
    <property type="entry name" value="GNAT"/>
    <property type="match status" value="1"/>
</dbReference>
<dbReference type="EMBL" id="JACARG010000056">
    <property type="protein sequence ID" value="NWE16704.1"/>
    <property type="molecule type" value="Genomic_DNA"/>
</dbReference>
<name>A0A7Y8EL68_9PSED</name>
<feature type="domain" description="N-acetyltransferase" evidence="1">
    <location>
        <begin position="129"/>
        <end position="260"/>
    </location>
</feature>
<dbReference type="Gene3D" id="3.40.630.30">
    <property type="match status" value="1"/>
</dbReference>
<dbReference type="RefSeq" id="WP_177079563.1">
    <property type="nucleotide sequence ID" value="NZ_JACARG010000056.1"/>
</dbReference>
<protein>
    <submittedName>
        <fullName evidence="2">GNAT family N-acetyltransferase</fullName>
    </submittedName>
</protein>
<proteinExistence type="predicted"/>
<dbReference type="Pfam" id="PF00583">
    <property type="entry name" value="Acetyltransf_1"/>
    <property type="match status" value="1"/>
</dbReference>
<dbReference type="Proteomes" id="UP000531950">
    <property type="component" value="Unassembled WGS sequence"/>
</dbReference>
<evidence type="ECO:0000313" key="3">
    <source>
        <dbReference type="Proteomes" id="UP000531950"/>
    </source>
</evidence>
<evidence type="ECO:0000259" key="1">
    <source>
        <dbReference type="PROSITE" id="PS51186"/>
    </source>
</evidence>
<dbReference type="InterPro" id="IPR000182">
    <property type="entry name" value="GNAT_dom"/>
</dbReference>
<reference evidence="2 3" key="1">
    <citation type="submission" date="2020-04" db="EMBL/GenBank/DDBJ databases">
        <title>Molecular characterization of pseudomonads from Agaricus bisporus reveal novel blotch 2 pathogens in Western Europe.</title>
        <authorList>
            <person name="Taparia T."/>
            <person name="Krijger M."/>
            <person name="Haynes E."/>
            <person name="Elpinstone J.G."/>
            <person name="Noble R."/>
            <person name="Van Der Wolf J."/>
        </authorList>
    </citation>
    <scope>NUCLEOTIDE SEQUENCE [LARGE SCALE GENOMIC DNA]</scope>
    <source>
        <strain evidence="2 3">IPO3782</strain>
    </source>
</reference>